<dbReference type="InterPro" id="IPR003838">
    <property type="entry name" value="ABC3_permease_C"/>
</dbReference>
<evidence type="ECO:0000256" key="5">
    <source>
        <dbReference type="ARBA" id="ARBA00022448"/>
    </source>
</evidence>
<feature type="domain" description="ABC3 transporter permease C-terminal" evidence="12">
    <location>
        <begin position="234"/>
        <end position="345"/>
    </location>
</feature>
<evidence type="ECO:0000256" key="4">
    <source>
        <dbReference type="ARBA" id="ARBA00016962"/>
    </source>
</evidence>
<proteinExistence type="inferred from homology"/>
<comment type="caution">
    <text evidence="13">The sequence shown here is derived from an EMBL/GenBank/DDBJ whole genome shotgun (WGS) entry which is preliminary data.</text>
</comment>
<comment type="subunit">
    <text evidence="3">The complex is composed of two ATP-binding proteins (HrtA), two transmembrane proteins (HrtB) and a solute-binding protein.</text>
</comment>
<sequence>MFLALKEIKKEKVRSALIISMIVLIGYLIFMLTSLALGLAQQNTDAINSWDAKRITLNSNANVDMRQSFLTKKQVGNLSKQEALIGETSAVAKADSHKQLSAIFIGLNASQFIYQNLDVTAGRKVHDNHEVVVDTAFKTEGYKLGSTFKLNDDNRNYKIVGFTQNAKLNIAPVVYGQMSDWRTLRNITAGPIGSAVISQNANYNNDTSGAKTYSKQHVIDKLPGYQAQNMTFLMMIGFLMVISLIIIAVFLYILTLQKLPNYAVLRAQGVPSKMLVGATLSQSVLLVIGGLVVATALTVVTAWVIPSCVPIAFDVPALSGVGIGLIVMAMIGSLIPIKSVLNVDPVSVIGG</sequence>
<dbReference type="InterPro" id="IPR051125">
    <property type="entry name" value="ABC-4/HrtB_transporter"/>
</dbReference>
<name>A0ABX1KZQ7_9LACO</name>
<accession>A0ABX1KZQ7</accession>
<reference evidence="13 14" key="1">
    <citation type="submission" date="2020-04" db="EMBL/GenBank/DDBJ databases">
        <title>A novel species of genus Lactobacillus that was isolated from fermented food Zha-chili.</title>
        <authorList>
            <person name="Zhang Z."/>
        </authorList>
    </citation>
    <scope>NUCLEOTIDE SEQUENCE [LARGE SCALE GENOMIC DNA]</scope>
    <source>
        <strain evidence="14">HBUAS51383</strain>
    </source>
</reference>
<feature type="transmembrane region" description="Helical" evidence="11">
    <location>
        <begin position="16"/>
        <end position="39"/>
    </location>
</feature>
<evidence type="ECO:0000259" key="12">
    <source>
        <dbReference type="Pfam" id="PF02687"/>
    </source>
</evidence>
<evidence type="ECO:0000256" key="9">
    <source>
        <dbReference type="ARBA" id="ARBA00023136"/>
    </source>
</evidence>
<feature type="transmembrane region" description="Helical" evidence="11">
    <location>
        <begin position="317"/>
        <end position="337"/>
    </location>
</feature>
<dbReference type="RefSeq" id="WP_168925719.1">
    <property type="nucleotide sequence ID" value="NZ_JAAXLJ010000018.1"/>
</dbReference>
<comment type="subcellular location">
    <subcellularLocation>
        <location evidence="1">Cell membrane</location>
        <topology evidence="1">Multi-pass membrane protein</topology>
    </subcellularLocation>
</comment>
<evidence type="ECO:0000256" key="3">
    <source>
        <dbReference type="ARBA" id="ARBA00011131"/>
    </source>
</evidence>
<organism evidence="13 14">
    <name type="scientific">Secundilactobacillus angelensis</name>
    <dbReference type="NCBI Taxonomy" id="2722706"/>
    <lineage>
        <taxon>Bacteria</taxon>
        <taxon>Bacillati</taxon>
        <taxon>Bacillota</taxon>
        <taxon>Bacilli</taxon>
        <taxon>Lactobacillales</taxon>
        <taxon>Lactobacillaceae</taxon>
        <taxon>Secundilactobacillus</taxon>
    </lineage>
</organism>
<evidence type="ECO:0000256" key="7">
    <source>
        <dbReference type="ARBA" id="ARBA00022692"/>
    </source>
</evidence>
<dbReference type="EMBL" id="JAAXLJ010000018">
    <property type="protein sequence ID" value="NLR19129.1"/>
    <property type="molecule type" value="Genomic_DNA"/>
</dbReference>
<keyword evidence="14" id="KW-1185">Reference proteome</keyword>
<feature type="transmembrane region" description="Helical" evidence="11">
    <location>
        <begin position="275"/>
        <end position="305"/>
    </location>
</feature>
<comment type="function">
    <text evidence="10">Part of the ABC transporter complex hrt involved in hemin import. Responsible for the translocation of the substrate across the membrane.</text>
</comment>
<comment type="similarity">
    <text evidence="2">Belongs to the ABC-4 integral membrane protein family. HrtB subfamily.</text>
</comment>
<evidence type="ECO:0000256" key="2">
    <source>
        <dbReference type="ARBA" id="ARBA00008697"/>
    </source>
</evidence>
<dbReference type="PANTHER" id="PTHR43738:SF1">
    <property type="entry name" value="HEMIN TRANSPORT SYSTEM PERMEASE PROTEIN HRTB-RELATED"/>
    <property type="match status" value="1"/>
</dbReference>
<dbReference type="Pfam" id="PF02687">
    <property type="entry name" value="FtsX"/>
    <property type="match status" value="1"/>
</dbReference>
<evidence type="ECO:0000313" key="13">
    <source>
        <dbReference type="EMBL" id="NLR19129.1"/>
    </source>
</evidence>
<keyword evidence="6" id="KW-1003">Cell membrane</keyword>
<keyword evidence="7 11" id="KW-0812">Transmembrane</keyword>
<evidence type="ECO:0000313" key="14">
    <source>
        <dbReference type="Proteomes" id="UP000763447"/>
    </source>
</evidence>
<keyword evidence="9 11" id="KW-0472">Membrane</keyword>
<keyword evidence="8 11" id="KW-1133">Transmembrane helix</keyword>
<evidence type="ECO:0000256" key="6">
    <source>
        <dbReference type="ARBA" id="ARBA00022475"/>
    </source>
</evidence>
<evidence type="ECO:0000256" key="10">
    <source>
        <dbReference type="ARBA" id="ARBA00024973"/>
    </source>
</evidence>
<keyword evidence="5" id="KW-0813">Transport</keyword>
<evidence type="ECO:0000256" key="1">
    <source>
        <dbReference type="ARBA" id="ARBA00004651"/>
    </source>
</evidence>
<evidence type="ECO:0000256" key="8">
    <source>
        <dbReference type="ARBA" id="ARBA00022989"/>
    </source>
</evidence>
<gene>
    <name evidence="13" type="ORF">HC026_09420</name>
</gene>
<evidence type="ECO:0000256" key="11">
    <source>
        <dbReference type="SAM" id="Phobius"/>
    </source>
</evidence>
<feature type="transmembrane region" description="Helical" evidence="11">
    <location>
        <begin position="232"/>
        <end position="254"/>
    </location>
</feature>
<dbReference type="Proteomes" id="UP000763447">
    <property type="component" value="Unassembled WGS sequence"/>
</dbReference>
<dbReference type="PANTHER" id="PTHR43738">
    <property type="entry name" value="ABC TRANSPORTER, MEMBRANE PROTEIN"/>
    <property type="match status" value="1"/>
</dbReference>
<protein>
    <recommendedName>
        <fullName evidence="4">Putative hemin transport system permease protein HrtB</fullName>
    </recommendedName>
</protein>